<name>A0AAP2CJQ8_9BACT</name>
<gene>
    <name evidence="2" type="ORF">KI659_14310</name>
</gene>
<dbReference type="Proteomes" id="UP001319104">
    <property type="component" value="Unassembled WGS sequence"/>
</dbReference>
<protein>
    <submittedName>
        <fullName evidence="2">Uncharacterized protein</fullName>
    </submittedName>
</protein>
<evidence type="ECO:0000313" key="2">
    <source>
        <dbReference type="EMBL" id="MBS9525190.1"/>
    </source>
</evidence>
<feature type="transmembrane region" description="Helical" evidence="1">
    <location>
        <begin position="85"/>
        <end position="103"/>
    </location>
</feature>
<comment type="caution">
    <text evidence="2">The sequence shown here is derived from an EMBL/GenBank/DDBJ whole genome shotgun (WGS) entry which is preliminary data.</text>
</comment>
<keyword evidence="3" id="KW-1185">Reference proteome</keyword>
<evidence type="ECO:0000256" key="1">
    <source>
        <dbReference type="SAM" id="Phobius"/>
    </source>
</evidence>
<keyword evidence="1" id="KW-0812">Transmembrane</keyword>
<keyword evidence="1" id="KW-1133">Transmembrane helix</keyword>
<evidence type="ECO:0000313" key="3">
    <source>
        <dbReference type="Proteomes" id="UP001319104"/>
    </source>
</evidence>
<organism evidence="2 3">
    <name type="scientific">Litoribacter ruber</name>
    <dbReference type="NCBI Taxonomy" id="702568"/>
    <lineage>
        <taxon>Bacteria</taxon>
        <taxon>Pseudomonadati</taxon>
        <taxon>Bacteroidota</taxon>
        <taxon>Cytophagia</taxon>
        <taxon>Cytophagales</taxon>
        <taxon>Cyclobacteriaceae</taxon>
        <taxon>Litoribacter</taxon>
    </lineage>
</organism>
<keyword evidence="1" id="KW-0472">Membrane</keyword>
<sequence>MRVFKISLFLAVWTFIIVFSLNIAGTFDPIHIAGYETFFLKMTYPVLLFLVGAGIFKYFKILTPPLLVITTITCFFFVGKEYSNMIYLLPVYLLMYLGGYFGADWYEKNIQLRD</sequence>
<dbReference type="RefSeq" id="WP_213946046.1">
    <property type="nucleotide sequence ID" value="NZ_JAHBGI010000006.1"/>
</dbReference>
<proteinExistence type="predicted"/>
<accession>A0AAP2CJQ8</accession>
<feature type="transmembrane region" description="Helical" evidence="1">
    <location>
        <begin position="7"/>
        <end position="26"/>
    </location>
</feature>
<reference evidence="2 3" key="1">
    <citation type="submission" date="2021-05" db="EMBL/GenBank/DDBJ databases">
        <authorList>
            <person name="Zhang Z.D."/>
            <person name="Osman G."/>
        </authorList>
    </citation>
    <scope>NUCLEOTIDE SEQUENCE [LARGE SCALE GENOMIC DNA]</scope>
    <source>
        <strain evidence="2 3">KCTC 32217</strain>
    </source>
</reference>
<dbReference type="EMBL" id="JAHCMY010000009">
    <property type="protein sequence ID" value="MBS9525190.1"/>
    <property type="molecule type" value="Genomic_DNA"/>
</dbReference>
<feature type="transmembrane region" description="Helical" evidence="1">
    <location>
        <begin position="61"/>
        <end position="79"/>
    </location>
</feature>
<dbReference type="AlphaFoldDB" id="A0AAP2CJQ8"/>